<reference evidence="1 2" key="1">
    <citation type="submission" date="2019-07" db="EMBL/GenBank/DDBJ databases">
        <title>WGS assembly of Gossypium tomentosum.</title>
        <authorList>
            <person name="Chen Z.J."/>
            <person name="Sreedasyam A."/>
            <person name="Ando A."/>
            <person name="Song Q."/>
            <person name="De L."/>
            <person name="Hulse-Kemp A."/>
            <person name="Ding M."/>
            <person name="Ye W."/>
            <person name="Kirkbride R."/>
            <person name="Jenkins J."/>
            <person name="Plott C."/>
            <person name="Lovell J."/>
            <person name="Lin Y.-M."/>
            <person name="Vaughn R."/>
            <person name="Liu B."/>
            <person name="Li W."/>
            <person name="Simpson S."/>
            <person name="Scheffler B."/>
            <person name="Saski C."/>
            <person name="Grover C."/>
            <person name="Hu G."/>
            <person name="Conover J."/>
            <person name="Carlson J."/>
            <person name="Shu S."/>
            <person name="Boston L."/>
            <person name="Williams M."/>
            <person name="Peterson D."/>
            <person name="Mcgee K."/>
            <person name="Jones D."/>
            <person name="Wendel J."/>
            <person name="Stelly D."/>
            <person name="Grimwood J."/>
            <person name="Schmutz J."/>
        </authorList>
    </citation>
    <scope>NUCLEOTIDE SEQUENCE [LARGE SCALE GENOMIC DNA]</scope>
    <source>
        <strain evidence="1">7179.01</strain>
    </source>
</reference>
<dbReference type="EMBL" id="CM017627">
    <property type="protein sequence ID" value="TYH71092.1"/>
    <property type="molecule type" value="Genomic_DNA"/>
</dbReference>
<proteinExistence type="predicted"/>
<accession>A0A5D2KWK7</accession>
<gene>
    <name evidence="1" type="ORF">ES332_D05G160800v1</name>
</gene>
<organism evidence="1 2">
    <name type="scientific">Gossypium tomentosum</name>
    <name type="common">Hawaiian cotton</name>
    <name type="synonym">Gossypium sandvicense</name>
    <dbReference type="NCBI Taxonomy" id="34277"/>
    <lineage>
        <taxon>Eukaryota</taxon>
        <taxon>Viridiplantae</taxon>
        <taxon>Streptophyta</taxon>
        <taxon>Embryophyta</taxon>
        <taxon>Tracheophyta</taxon>
        <taxon>Spermatophyta</taxon>
        <taxon>Magnoliopsida</taxon>
        <taxon>eudicotyledons</taxon>
        <taxon>Gunneridae</taxon>
        <taxon>Pentapetalae</taxon>
        <taxon>rosids</taxon>
        <taxon>malvids</taxon>
        <taxon>Malvales</taxon>
        <taxon>Malvaceae</taxon>
        <taxon>Malvoideae</taxon>
        <taxon>Gossypium</taxon>
    </lineage>
</organism>
<dbReference type="AlphaFoldDB" id="A0A5D2KWK7"/>
<keyword evidence="2" id="KW-1185">Reference proteome</keyword>
<protein>
    <submittedName>
        <fullName evidence="1">Uncharacterized protein</fullName>
    </submittedName>
</protein>
<evidence type="ECO:0000313" key="1">
    <source>
        <dbReference type="EMBL" id="TYH71092.1"/>
    </source>
</evidence>
<sequence length="51" mass="5737">MTCLILYIHSSILYEKSYSRCFIKNSKAVSLSCVGSPHHGFHLAVVPVDRQ</sequence>
<evidence type="ECO:0000313" key="2">
    <source>
        <dbReference type="Proteomes" id="UP000322667"/>
    </source>
</evidence>
<name>A0A5D2KWK7_GOSTO</name>
<dbReference type="Proteomes" id="UP000322667">
    <property type="component" value="Chromosome D05"/>
</dbReference>